<dbReference type="Pfam" id="PF04002">
    <property type="entry name" value="RadC"/>
    <property type="match status" value="1"/>
</dbReference>
<evidence type="ECO:0000256" key="1">
    <source>
        <dbReference type="ARBA" id="ARBA00022670"/>
    </source>
</evidence>
<dbReference type="NCBIfam" id="TIGR00608">
    <property type="entry name" value="radc"/>
    <property type="match status" value="1"/>
</dbReference>
<dbReference type="InterPro" id="IPR020891">
    <property type="entry name" value="UPF0758_CS"/>
</dbReference>
<protein>
    <recommendedName>
        <fullName evidence="7">MPN domain-containing protein</fullName>
    </recommendedName>
</protein>
<reference evidence="8 9" key="1">
    <citation type="submission" date="2015-09" db="EMBL/GenBank/DDBJ databases">
        <title>Draft genome sequence of Aliiroseovarius crassostreae CV919-312TSm, the causative agent of Roseovarius Oyster Disease (formerly Juvenile Oyster Disease).</title>
        <authorList>
            <person name="Kessner L."/>
            <person name="Spinard E."/>
            <person name="Nelson D."/>
        </authorList>
    </citation>
    <scope>NUCLEOTIDE SEQUENCE [LARGE SCALE GENOMIC DNA]</scope>
    <source>
        <strain evidence="8 9">CV919-312</strain>
    </source>
</reference>
<dbReference type="SUPFAM" id="SSF47781">
    <property type="entry name" value="RuvA domain 2-like"/>
    <property type="match status" value="1"/>
</dbReference>
<dbReference type="Proteomes" id="UP000050471">
    <property type="component" value="Unassembled WGS sequence"/>
</dbReference>
<dbReference type="PROSITE" id="PS01302">
    <property type="entry name" value="UPF0758"/>
    <property type="match status" value="1"/>
</dbReference>
<dbReference type="STRING" id="154981.AKJ29_05575"/>
<dbReference type="AlphaFoldDB" id="A0A0P7IKP8"/>
<dbReference type="InterPro" id="IPR010994">
    <property type="entry name" value="RuvA_2-like"/>
</dbReference>
<comment type="similarity">
    <text evidence="6">Belongs to the UPF0758 family.</text>
</comment>
<evidence type="ECO:0000256" key="2">
    <source>
        <dbReference type="ARBA" id="ARBA00022723"/>
    </source>
</evidence>
<evidence type="ECO:0000256" key="4">
    <source>
        <dbReference type="ARBA" id="ARBA00022833"/>
    </source>
</evidence>
<dbReference type="SUPFAM" id="SSF102712">
    <property type="entry name" value="JAB1/MPN domain"/>
    <property type="match status" value="1"/>
</dbReference>
<dbReference type="CDD" id="cd08071">
    <property type="entry name" value="MPN_DUF2466"/>
    <property type="match status" value="1"/>
</dbReference>
<dbReference type="Gene3D" id="3.40.140.10">
    <property type="entry name" value="Cytidine Deaminase, domain 2"/>
    <property type="match status" value="1"/>
</dbReference>
<evidence type="ECO:0000256" key="6">
    <source>
        <dbReference type="RuleBase" id="RU003797"/>
    </source>
</evidence>
<dbReference type="GO" id="GO:0008237">
    <property type="term" value="F:metallopeptidase activity"/>
    <property type="evidence" value="ECO:0007669"/>
    <property type="project" value="UniProtKB-KW"/>
</dbReference>
<evidence type="ECO:0000259" key="7">
    <source>
        <dbReference type="PROSITE" id="PS50249"/>
    </source>
</evidence>
<dbReference type="InterPro" id="IPR046778">
    <property type="entry name" value="UPF0758_N"/>
</dbReference>
<sequence length="261" mass="29326">MTHRPSSFGPSSFGEMPQTLFDSDEALPVPVRPEKGRLPSYIKDHRKRLRDRFMKGGAAALPDYEMLELVLFRAIPRQDVKPLARRLLDRFGDFNGVISAPASRLQEMHGVGASVVQELKIVEAAAHRLARSRILQRHVISSWDSLIDYCHTTMAHRETEQFRVLYLDKKNVVIADEEQAQGTVDHVPVYPREVVKRALELNASALILVHNHPSGDPTPSDSDMQMTRQVEQAASALGITLHDHLVVGKSDQLSFRAHGYL</sequence>
<keyword evidence="4" id="KW-0862">Zinc</keyword>
<dbReference type="RefSeq" id="WP_055187191.1">
    <property type="nucleotide sequence ID" value="NZ_FPBS01000015.1"/>
</dbReference>
<keyword evidence="3" id="KW-0378">Hydrolase</keyword>
<accession>A0A0P7IKP8</accession>
<dbReference type="Pfam" id="PF20582">
    <property type="entry name" value="UPF0758_N"/>
    <property type="match status" value="1"/>
</dbReference>
<name>A0A0P7IKP8_9RHOB</name>
<dbReference type="InterPro" id="IPR025657">
    <property type="entry name" value="RadC_JAB"/>
</dbReference>
<evidence type="ECO:0000256" key="3">
    <source>
        <dbReference type="ARBA" id="ARBA00022801"/>
    </source>
</evidence>
<dbReference type="GO" id="GO:0046872">
    <property type="term" value="F:metal ion binding"/>
    <property type="evidence" value="ECO:0007669"/>
    <property type="project" value="UniProtKB-KW"/>
</dbReference>
<keyword evidence="1" id="KW-0645">Protease</keyword>
<dbReference type="Gene3D" id="1.10.150.20">
    <property type="entry name" value="5' to 3' exonuclease, C-terminal subdomain"/>
    <property type="match status" value="1"/>
</dbReference>
<dbReference type="EMBL" id="LKBA01000001">
    <property type="protein sequence ID" value="KPN64713.1"/>
    <property type="molecule type" value="Genomic_DNA"/>
</dbReference>
<feature type="domain" description="MPN" evidence="7">
    <location>
        <begin position="139"/>
        <end position="261"/>
    </location>
</feature>
<keyword evidence="2" id="KW-0479">Metal-binding</keyword>
<dbReference type="GO" id="GO:0006508">
    <property type="term" value="P:proteolysis"/>
    <property type="evidence" value="ECO:0007669"/>
    <property type="project" value="UniProtKB-KW"/>
</dbReference>
<evidence type="ECO:0000256" key="5">
    <source>
        <dbReference type="ARBA" id="ARBA00023049"/>
    </source>
</evidence>
<comment type="caution">
    <text evidence="8">The sequence shown here is derived from an EMBL/GenBank/DDBJ whole genome shotgun (WGS) entry which is preliminary data.</text>
</comment>
<evidence type="ECO:0000313" key="9">
    <source>
        <dbReference type="Proteomes" id="UP000050471"/>
    </source>
</evidence>
<keyword evidence="5" id="KW-0482">Metalloprotease</keyword>
<proteinExistence type="inferred from homology"/>
<evidence type="ECO:0000313" key="8">
    <source>
        <dbReference type="EMBL" id="KPN64713.1"/>
    </source>
</evidence>
<dbReference type="InterPro" id="IPR001405">
    <property type="entry name" value="UPF0758"/>
</dbReference>
<keyword evidence="9" id="KW-1185">Reference proteome</keyword>
<dbReference type="NCBIfam" id="NF000642">
    <property type="entry name" value="PRK00024.1"/>
    <property type="match status" value="1"/>
</dbReference>
<dbReference type="InterPro" id="IPR037518">
    <property type="entry name" value="MPN"/>
</dbReference>
<dbReference type="PANTHER" id="PTHR30471:SF3">
    <property type="entry name" value="UPF0758 PROTEIN YEES-RELATED"/>
    <property type="match status" value="1"/>
</dbReference>
<dbReference type="PROSITE" id="PS50249">
    <property type="entry name" value="MPN"/>
    <property type="match status" value="1"/>
</dbReference>
<organism evidence="8 9">
    <name type="scientific">Aliiroseovarius crassostreae</name>
    <dbReference type="NCBI Taxonomy" id="154981"/>
    <lineage>
        <taxon>Bacteria</taxon>
        <taxon>Pseudomonadati</taxon>
        <taxon>Pseudomonadota</taxon>
        <taxon>Alphaproteobacteria</taxon>
        <taxon>Rhodobacterales</taxon>
        <taxon>Paracoccaceae</taxon>
        <taxon>Aliiroseovarius</taxon>
    </lineage>
</organism>
<gene>
    <name evidence="8" type="ORF">AKJ29_05575</name>
</gene>
<dbReference type="PANTHER" id="PTHR30471">
    <property type="entry name" value="DNA REPAIR PROTEIN RADC"/>
    <property type="match status" value="1"/>
</dbReference>